<evidence type="ECO:0000256" key="3">
    <source>
        <dbReference type="ARBA" id="ARBA00003848"/>
    </source>
</evidence>
<dbReference type="FunFam" id="3.40.1190.20:FF:000003">
    <property type="entry name" value="Phosphomethylpyrimidine kinase ThiD"/>
    <property type="match status" value="1"/>
</dbReference>
<dbReference type="PANTHER" id="PTHR20858">
    <property type="entry name" value="PHOSPHOMETHYLPYRIMIDINE KINASE"/>
    <property type="match status" value="1"/>
</dbReference>
<dbReference type="Gene3D" id="3.40.1190.20">
    <property type="match status" value="1"/>
</dbReference>
<evidence type="ECO:0000313" key="12">
    <source>
        <dbReference type="Proteomes" id="UP000188235"/>
    </source>
</evidence>
<evidence type="ECO:0000256" key="9">
    <source>
        <dbReference type="ARBA" id="ARBA00022977"/>
    </source>
</evidence>
<keyword evidence="7 11" id="KW-0418">Kinase</keyword>
<proteinExistence type="predicted"/>
<comment type="pathway">
    <text evidence="4">Cofactor biosynthesis; thiamine diphosphate biosynthesis; 4-amino-2-methyl-5-diphosphomethylpyrimidine from 5-amino-1-(5-phospho-D-ribosyl)imidazole: step 3/3.</text>
</comment>
<evidence type="ECO:0000256" key="8">
    <source>
        <dbReference type="ARBA" id="ARBA00022840"/>
    </source>
</evidence>
<comment type="catalytic activity">
    <reaction evidence="1">
        <text>4-amino-5-hydroxymethyl-2-methylpyrimidine + ATP = 4-amino-2-methyl-5-(phosphooxymethyl)pyrimidine + ADP + H(+)</text>
        <dbReference type="Rhea" id="RHEA:23096"/>
        <dbReference type="ChEBI" id="CHEBI:15378"/>
        <dbReference type="ChEBI" id="CHEBI:16892"/>
        <dbReference type="ChEBI" id="CHEBI:30616"/>
        <dbReference type="ChEBI" id="CHEBI:58354"/>
        <dbReference type="ChEBI" id="CHEBI:456216"/>
        <dbReference type="EC" id="2.7.1.49"/>
    </reaction>
</comment>
<organism evidence="11 12">
    <name type="scientific">Tessaracoccus flavescens</name>
    <dbReference type="NCBI Taxonomy" id="399497"/>
    <lineage>
        <taxon>Bacteria</taxon>
        <taxon>Bacillati</taxon>
        <taxon>Actinomycetota</taxon>
        <taxon>Actinomycetes</taxon>
        <taxon>Propionibacteriales</taxon>
        <taxon>Propionibacteriaceae</taxon>
        <taxon>Tessaracoccus</taxon>
    </lineage>
</organism>
<dbReference type="Proteomes" id="UP000188235">
    <property type="component" value="Chromosome"/>
</dbReference>
<reference evidence="11 12" key="1">
    <citation type="journal article" date="2008" name="Int. J. Syst. Evol. Microbiol.">
        <title>Tessaracoccus flavescens sp. nov., isolated from marine sediment.</title>
        <authorList>
            <person name="Lee D.W."/>
            <person name="Lee S.D."/>
        </authorList>
    </citation>
    <scope>NUCLEOTIDE SEQUENCE [LARGE SCALE GENOMIC DNA]</scope>
    <source>
        <strain evidence="11 12">SST-39T</strain>
    </source>
</reference>
<dbReference type="UniPathway" id="UPA00060">
    <property type="reaction ID" value="UER00138"/>
</dbReference>
<feature type="domain" description="Pyridoxamine kinase/Phosphomethylpyrimidine kinase" evidence="10">
    <location>
        <begin position="13"/>
        <end position="257"/>
    </location>
</feature>
<dbReference type="GO" id="GO:0005524">
    <property type="term" value="F:ATP binding"/>
    <property type="evidence" value="ECO:0007669"/>
    <property type="project" value="UniProtKB-KW"/>
</dbReference>
<accession>A0A1Q2CW76</accession>
<keyword evidence="9" id="KW-0784">Thiamine biosynthesis</keyword>
<dbReference type="RefSeq" id="WP_077348644.1">
    <property type="nucleotide sequence ID" value="NZ_CP019607.1"/>
</dbReference>
<evidence type="ECO:0000256" key="5">
    <source>
        <dbReference type="ARBA" id="ARBA00022679"/>
    </source>
</evidence>
<dbReference type="GO" id="GO:0009228">
    <property type="term" value="P:thiamine biosynthetic process"/>
    <property type="evidence" value="ECO:0007669"/>
    <property type="project" value="UniProtKB-KW"/>
</dbReference>
<dbReference type="CDD" id="cd01169">
    <property type="entry name" value="HMPP_kinase"/>
    <property type="match status" value="1"/>
</dbReference>
<dbReference type="AlphaFoldDB" id="A0A1Q2CW76"/>
<dbReference type="SUPFAM" id="SSF53613">
    <property type="entry name" value="Ribokinase-like"/>
    <property type="match status" value="1"/>
</dbReference>
<dbReference type="InterPro" id="IPR029056">
    <property type="entry name" value="Ribokinase-like"/>
</dbReference>
<evidence type="ECO:0000313" key="11">
    <source>
        <dbReference type="EMBL" id="AQP50373.1"/>
    </source>
</evidence>
<dbReference type="STRING" id="399497.BW733_05565"/>
<gene>
    <name evidence="11" type="ORF">BW733_05565</name>
</gene>
<dbReference type="NCBIfam" id="TIGR00097">
    <property type="entry name" value="HMP-P_kinase"/>
    <property type="match status" value="1"/>
</dbReference>
<protein>
    <submittedName>
        <fullName evidence="11">Bifunctional hydroxymethylpyrimidine kinase/phosphomethylpyrimidine kinase</fullName>
    </submittedName>
</protein>
<dbReference type="GO" id="GO:0008902">
    <property type="term" value="F:hydroxymethylpyrimidine kinase activity"/>
    <property type="evidence" value="ECO:0007669"/>
    <property type="project" value="UniProtKB-EC"/>
</dbReference>
<dbReference type="KEGG" id="tfa:BW733_05565"/>
<sequence length="289" mass="29924">MNPAIALSIAGSDPSGGAGIQADLKTFTALGVYGAAALAGLTVQNTQGVLAAHPVDPDLVRDQIVAIIDDLPVAATKLGMLSDAAVASTVADLLERRRADFGLVILDPVMVATSGDKLLRDDAIATVRERLLRLADVVTPNAPEAAVLLGTQPARDTDDLTAQALALRELGARAALVKGGHLEGEVMTDVYATADATSLLSGPRVETRNTHGTGCTLSSAIAACAARRGHTIASGVSLEAVEEARDYLLRAIASGARWRLSRSPETGHGPVDHLVGRSELGFESFEVRL</sequence>
<evidence type="ECO:0000256" key="6">
    <source>
        <dbReference type="ARBA" id="ARBA00022741"/>
    </source>
</evidence>
<keyword evidence="12" id="KW-1185">Reference proteome</keyword>
<dbReference type="Pfam" id="PF08543">
    <property type="entry name" value="Phos_pyr_kin"/>
    <property type="match status" value="1"/>
</dbReference>
<dbReference type="InterPro" id="IPR004399">
    <property type="entry name" value="HMP/HMP-P_kinase_dom"/>
</dbReference>
<dbReference type="EMBL" id="CP019607">
    <property type="protein sequence ID" value="AQP50373.1"/>
    <property type="molecule type" value="Genomic_DNA"/>
</dbReference>
<dbReference type="GO" id="GO:0008972">
    <property type="term" value="F:phosphomethylpyrimidine kinase activity"/>
    <property type="evidence" value="ECO:0007669"/>
    <property type="project" value="UniProtKB-EC"/>
</dbReference>
<dbReference type="InterPro" id="IPR013749">
    <property type="entry name" value="PM/HMP-P_kinase-1"/>
</dbReference>
<keyword evidence="5" id="KW-0808">Transferase</keyword>
<keyword evidence="8" id="KW-0067">ATP-binding</keyword>
<dbReference type="PANTHER" id="PTHR20858:SF17">
    <property type="entry name" value="HYDROXYMETHYLPYRIMIDINE_PHOSPHOMETHYLPYRIMIDINE KINASE THI20-RELATED"/>
    <property type="match status" value="1"/>
</dbReference>
<evidence type="ECO:0000256" key="7">
    <source>
        <dbReference type="ARBA" id="ARBA00022777"/>
    </source>
</evidence>
<dbReference type="GO" id="GO:0009229">
    <property type="term" value="P:thiamine diphosphate biosynthetic process"/>
    <property type="evidence" value="ECO:0007669"/>
    <property type="project" value="UniProtKB-UniPathway"/>
</dbReference>
<dbReference type="GO" id="GO:0005829">
    <property type="term" value="C:cytosol"/>
    <property type="evidence" value="ECO:0007669"/>
    <property type="project" value="TreeGrafter"/>
</dbReference>
<dbReference type="OrthoDB" id="34166at2"/>
<name>A0A1Q2CW76_9ACTN</name>
<evidence type="ECO:0000259" key="10">
    <source>
        <dbReference type="Pfam" id="PF08543"/>
    </source>
</evidence>
<keyword evidence="6" id="KW-0547">Nucleotide-binding</keyword>
<comment type="function">
    <text evidence="3">Catalyzes the phosphorylation of hydroxymethylpyrimidine phosphate (HMP-P) to HMP-PP, and of HMP to HMP-P.</text>
</comment>
<evidence type="ECO:0000256" key="1">
    <source>
        <dbReference type="ARBA" id="ARBA00000151"/>
    </source>
</evidence>
<evidence type="ECO:0000256" key="4">
    <source>
        <dbReference type="ARBA" id="ARBA00004769"/>
    </source>
</evidence>
<evidence type="ECO:0000256" key="2">
    <source>
        <dbReference type="ARBA" id="ARBA00000565"/>
    </source>
</evidence>
<comment type="catalytic activity">
    <reaction evidence="2">
        <text>4-amino-2-methyl-5-(phosphooxymethyl)pyrimidine + ATP = 4-amino-2-methyl-5-(diphosphooxymethyl)pyrimidine + ADP</text>
        <dbReference type="Rhea" id="RHEA:19893"/>
        <dbReference type="ChEBI" id="CHEBI:30616"/>
        <dbReference type="ChEBI" id="CHEBI:57841"/>
        <dbReference type="ChEBI" id="CHEBI:58354"/>
        <dbReference type="ChEBI" id="CHEBI:456216"/>
        <dbReference type="EC" id="2.7.4.7"/>
    </reaction>
</comment>